<evidence type="ECO:0000313" key="2">
    <source>
        <dbReference type="Proteomes" id="UP000233564"/>
    </source>
</evidence>
<reference evidence="1 2" key="1">
    <citation type="submission" date="2017-08" db="EMBL/GenBank/DDBJ databases">
        <authorList>
            <person name="de Groot N.N."/>
        </authorList>
    </citation>
    <scope>NUCLEOTIDE SEQUENCE [LARGE SCALE GENOMIC DNA]</scope>
    <source>
        <strain evidence="1 2">PfR 37</strain>
    </source>
</reference>
<comment type="caution">
    <text evidence="1">The sequence shown here is derived from an EMBL/GenBank/DDBJ whole genome shotgun (WGS) entry which is preliminary data.</text>
</comment>
<sequence length="60" mass="6847">MRRHICGDWGNVRSEHRRNNEAALELGGYLLSYCAISEDFTLCISTEADRNLTAVFLLDE</sequence>
<accession>A0A2N1DZC1</accession>
<protein>
    <submittedName>
        <fullName evidence="1">Uncharacterized protein</fullName>
    </submittedName>
</protein>
<gene>
    <name evidence="1" type="ORF">CIB54_21170</name>
</gene>
<dbReference type="AlphaFoldDB" id="A0A2N1DZC1"/>
<organism evidence="1 2">
    <name type="scientific">Pseudomonas fluorescens</name>
    <dbReference type="NCBI Taxonomy" id="294"/>
    <lineage>
        <taxon>Bacteria</taxon>
        <taxon>Pseudomonadati</taxon>
        <taxon>Pseudomonadota</taxon>
        <taxon>Gammaproteobacteria</taxon>
        <taxon>Pseudomonadales</taxon>
        <taxon>Pseudomonadaceae</taxon>
        <taxon>Pseudomonas</taxon>
    </lineage>
</organism>
<dbReference type="EMBL" id="NVXX01000036">
    <property type="protein sequence ID" value="PKH17485.1"/>
    <property type="molecule type" value="Genomic_DNA"/>
</dbReference>
<proteinExistence type="predicted"/>
<dbReference type="Proteomes" id="UP000233564">
    <property type="component" value="Unassembled WGS sequence"/>
</dbReference>
<name>A0A2N1DZC1_PSEFL</name>
<evidence type="ECO:0000313" key="1">
    <source>
        <dbReference type="EMBL" id="PKH17485.1"/>
    </source>
</evidence>